<proteinExistence type="predicted"/>
<accession>A0AAU7Q1N4</accession>
<gene>
    <name evidence="1" type="ORF">ABLO99_07800</name>
</gene>
<dbReference type="EMBL" id="CP157942">
    <property type="protein sequence ID" value="XBS67042.1"/>
    <property type="molecule type" value="Genomic_DNA"/>
</dbReference>
<name>A0AAU7Q1N4_9RICK</name>
<reference evidence="1" key="1">
    <citation type="submission" date="2024-06" db="EMBL/GenBank/DDBJ databases">
        <authorList>
            <person name="Dussert Y."/>
            <person name="Peccoud J."/>
            <person name="Pigeault R."/>
        </authorList>
    </citation>
    <scope>NUCLEOTIDE SEQUENCE</scope>
    <source>
        <strain evidence="1">WArc</strain>
    </source>
</reference>
<evidence type="ECO:0000313" key="1">
    <source>
        <dbReference type="EMBL" id="XBS67042.1"/>
    </source>
</evidence>
<protein>
    <submittedName>
        <fullName evidence="1">Uncharacterized protein</fullName>
    </submittedName>
</protein>
<sequence>MYEVSKPCNELKDAIAQAMLKPGNELNEVHAQPGVSSELVITA</sequence>
<organism evidence="1">
    <name type="scientific">Wolbachia endosymbiont of Armadillidium arcangelii</name>
    <dbReference type="NCBI Taxonomy" id="3158571"/>
    <lineage>
        <taxon>Bacteria</taxon>
        <taxon>Pseudomonadati</taxon>
        <taxon>Pseudomonadota</taxon>
        <taxon>Alphaproteobacteria</taxon>
        <taxon>Rickettsiales</taxon>
        <taxon>Anaplasmataceae</taxon>
        <taxon>Wolbachieae</taxon>
        <taxon>Wolbachia</taxon>
    </lineage>
</organism>
<dbReference type="AlphaFoldDB" id="A0AAU7Q1N4"/>
<dbReference type="RefSeq" id="WP_349967560.1">
    <property type="nucleotide sequence ID" value="NZ_CP157942.1"/>
</dbReference>